<dbReference type="Pfam" id="PF11026">
    <property type="entry name" value="DUF2721"/>
    <property type="match status" value="1"/>
</dbReference>
<feature type="transmembrane region" description="Helical" evidence="1">
    <location>
        <begin position="119"/>
        <end position="145"/>
    </location>
</feature>
<evidence type="ECO:0008006" key="4">
    <source>
        <dbReference type="Google" id="ProtNLM"/>
    </source>
</evidence>
<dbReference type="Proteomes" id="UP001156703">
    <property type="component" value="Unassembled WGS sequence"/>
</dbReference>
<keyword evidence="3" id="KW-1185">Reference proteome</keyword>
<gene>
    <name evidence="2" type="ORF">GCM10007925_08360</name>
</gene>
<reference evidence="3" key="1">
    <citation type="journal article" date="2019" name="Int. J. Syst. Evol. Microbiol.">
        <title>The Global Catalogue of Microorganisms (GCM) 10K type strain sequencing project: providing services to taxonomists for standard genome sequencing and annotation.</title>
        <authorList>
            <consortium name="The Broad Institute Genomics Platform"/>
            <consortium name="The Broad Institute Genome Sequencing Center for Infectious Disease"/>
            <person name="Wu L."/>
            <person name="Ma J."/>
        </authorList>
    </citation>
    <scope>NUCLEOTIDE SEQUENCE [LARGE SCALE GENOMIC DNA]</scope>
    <source>
        <strain evidence="3">NBRC 102146</strain>
    </source>
</reference>
<name>A0ABQ5Z2X4_9SPHN</name>
<keyword evidence="1" id="KW-0472">Membrane</keyword>
<evidence type="ECO:0000256" key="1">
    <source>
        <dbReference type="SAM" id="Phobius"/>
    </source>
</evidence>
<keyword evidence="1" id="KW-1133">Transmembrane helix</keyword>
<sequence length="174" mass="18439">MLGPVPLGRDGHVIDTTDSATAIARIIQLAVAPVFLLAGVGAFLNVCASRLARIVDRGRALEPMILASRGDEHDRLIRELRIVDRRMRLVSTAITATVASAVLVCAVVVLLFAASLTNLHVGTAIALLFIGSMVTLAAGLSIFLIETRVAARAIRVRKTLLAHEVEVDEAAGDE</sequence>
<evidence type="ECO:0000313" key="2">
    <source>
        <dbReference type="EMBL" id="GLR47125.1"/>
    </source>
</evidence>
<accession>A0ABQ5Z2X4</accession>
<dbReference type="EMBL" id="BSOO01000006">
    <property type="protein sequence ID" value="GLR47125.1"/>
    <property type="molecule type" value="Genomic_DNA"/>
</dbReference>
<comment type="caution">
    <text evidence="2">The sequence shown here is derived from an EMBL/GenBank/DDBJ whole genome shotgun (WGS) entry which is preliminary data.</text>
</comment>
<proteinExistence type="predicted"/>
<keyword evidence="1" id="KW-0812">Transmembrane</keyword>
<feature type="transmembrane region" description="Helical" evidence="1">
    <location>
        <begin position="89"/>
        <end position="113"/>
    </location>
</feature>
<organism evidence="2 3">
    <name type="scientific">Sphingomonas astaxanthinifaciens DSM 22298</name>
    <dbReference type="NCBI Taxonomy" id="1123267"/>
    <lineage>
        <taxon>Bacteria</taxon>
        <taxon>Pseudomonadati</taxon>
        <taxon>Pseudomonadota</taxon>
        <taxon>Alphaproteobacteria</taxon>
        <taxon>Sphingomonadales</taxon>
        <taxon>Sphingomonadaceae</taxon>
        <taxon>Sphingomonas</taxon>
    </lineage>
</organism>
<evidence type="ECO:0000313" key="3">
    <source>
        <dbReference type="Proteomes" id="UP001156703"/>
    </source>
</evidence>
<protein>
    <recommendedName>
        <fullName evidence="4">DUF2721 domain-containing protein</fullName>
    </recommendedName>
</protein>
<dbReference type="InterPro" id="IPR021279">
    <property type="entry name" value="DUF2721"/>
</dbReference>
<feature type="transmembrane region" description="Helical" evidence="1">
    <location>
        <begin position="26"/>
        <end position="47"/>
    </location>
</feature>